<dbReference type="InterPro" id="IPR003616">
    <property type="entry name" value="Post-SET_dom"/>
</dbReference>
<protein>
    <recommendedName>
        <fullName evidence="10">SET domain-containing protein</fullName>
    </recommendedName>
</protein>
<accession>A0ABX5KIA0</accession>
<dbReference type="EMBL" id="QEOB01000016">
    <property type="protein sequence ID" value="PVX76231.1"/>
    <property type="molecule type" value="Genomic_DNA"/>
</dbReference>
<keyword evidence="2" id="KW-0158">Chromosome</keyword>
<evidence type="ECO:0000256" key="1">
    <source>
        <dbReference type="ARBA" id="ARBA00004286"/>
    </source>
</evidence>
<dbReference type="InterPro" id="IPR050777">
    <property type="entry name" value="SET2_Histone-Lys_MeTrsfase"/>
</dbReference>
<evidence type="ECO:0000313" key="9">
    <source>
        <dbReference type="Proteomes" id="UP000245712"/>
    </source>
</evidence>
<evidence type="ECO:0000259" key="7">
    <source>
        <dbReference type="PROSITE" id="PS50868"/>
    </source>
</evidence>
<gene>
    <name evidence="8" type="ORF">C7402_11613</name>
</gene>
<dbReference type="SMART" id="SM00317">
    <property type="entry name" value="SET"/>
    <property type="match status" value="1"/>
</dbReference>
<feature type="domain" description="Post-SET" evidence="7">
    <location>
        <begin position="123"/>
        <end position="139"/>
    </location>
</feature>
<comment type="caution">
    <text evidence="8">The sequence shown here is derived from an EMBL/GenBank/DDBJ whole genome shotgun (WGS) entry which is preliminary data.</text>
</comment>
<evidence type="ECO:0000256" key="3">
    <source>
        <dbReference type="ARBA" id="ARBA00022603"/>
    </source>
</evidence>
<proteinExistence type="predicted"/>
<sequence length="193" mass="20946">MTVRRSPVHGRGVYALRPLRAGERIFEYKGKIMSWRNAARRYRTREDDAHTFLFGLSDGRVIDGGQGGNWARWLNHACQANCETVEIDGHVFIDACRDILPGEELFIDYALELPDDADEETQRDYVCRCGSPACRGTMLAGVVAAALNDVGEIAVECAIESALDDAIDDTISTTNPAPLPAIGPGAAAPLIAI</sequence>
<dbReference type="Gene3D" id="2.170.270.10">
    <property type="entry name" value="SET domain"/>
    <property type="match status" value="1"/>
</dbReference>
<dbReference type="Pfam" id="PF00856">
    <property type="entry name" value="SET"/>
    <property type="match status" value="1"/>
</dbReference>
<evidence type="ECO:0008006" key="10">
    <source>
        <dbReference type="Google" id="ProtNLM"/>
    </source>
</evidence>
<dbReference type="PROSITE" id="PS50280">
    <property type="entry name" value="SET"/>
    <property type="match status" value="1"/>
</dbReference>
<dbReference type="Proteomes" id="UP000245712">
    <property type="component" value="Unassembled WGS sequence"/>
</dbReference>
<reference evidence="8 9" key="1">
    <citation type="submission" date="2018-05" db="EMBL/GenBank/DDBJ databases">
        <title>Genomic Encyclopedia of Type Strains, Phase IV (KMG-V): Genome sequencing to study the core and pangenomes of soil and plant-associated prokaryotes.</title>
        <authorList>
            <person name="Whitman W."/>
        </authorList>
    </citation>
    <scope>NUCLEOTIDE SEQUENCE [LARGE SCALE GENOMIC DNA]</scope>
    <source>
        <strain evidence="8 9">SCZa-39</strain>
    </source>
</reference>
<evidence type="ECO:0000259" key="6">
    <source>
        <dbReference type="PROSITE" id="PS50280"/>
    </source>
</evidence>
<dbReference type="SUPFAM" id="SSF82199">
    <property type="entry name" value="SET domain"/>
    <property type="match status" value="1"/>
</dbReference>
<dbReference type="PROSITE" id="PS50868">
    <property type="entry name" value="POST_SET"/>
    <property type="match status" value="1"/>
</dbReference>
<comment type="subcellular location">
    <subcellularLocation>
        <location evidence="1">Chromosome</location>
    </subcellularLocation>
</comment>
<evidence type="ECO:0000256" key="2">
    <source>
        <dbReference type="ARBA" id="ARBA00022454"/>
    </source>
</evidence>
<dbReference type="PANTHER" id="PTHR22884">
    <property type="entry name" value="SET DOMAIN PROTEINS"/>
    <property type="match status" value="1"/>
</dbReference>
<keyword evidence="4" id="KW-0808">Transferase</keyword>
<keyword evidence="3" id="KW-0489">Methyltransferase</keyword>
<keyword evidence="5" id="KW-0949">S-adenosyl-L-methionine</keyword>
<keyword evidence="9" id="KW-1185">Reference proteome</keyword>
<dbReference type="InterPro" id="IPR046341">
    <property type="entry name" value="SET_dom_sf"/>
</dbReference>
<evidence type="ECO:0000256" key="4">
    <source>
        <dbReference type="ARBA" id="ARBA00022679"/>
    </source>
</evidence>
<name>A0ABX5KIA0_9BURK</name>
<dbReference type="InterPro" id="IPR001214">
    <property type="entry name" value="SET_dom"/>
</dbReference>
<organism evidence="8 9">
    <name type="scientific">Paraburkholderia unamae</name>
    <dbReference type="NCBI Taxonomy" id="219649"/>
    <lineage>
        <taxon>Bacteria</taxon>
        <taxon>Pseudomonadati</taxon>
        <taxon>Pseudomonadota</taxon>
        <taxon>Betaproteobacteria</taxon>
        <taxon>Burkholderiales</taxon>
        <taxon>Burkholderiaceae</taxon>
        <taxon>Paraburkholderia</taxon>
    </lineage>
</organism>
<evidence type="ECO:0000256" key="5">
    <source>
        <dbReference type="ARBA" id="ARBA00022691"/>
    </source>
</evidence>
<feature type="domain" description="SET" evidence="6">
    <location>
        <begin position="1"/>
        <end position="110"/>
    </location>
</feature>
<evidence type="ECO:0000313" key="8">
    <source>
        <dbReference type="EMBL" id="PVX76231.1"/>
    </source>
</evidence>